<evidence type="ECO:0000313" key="12">
    <source>
        <dbReference type="Proteomes" id="UP001601059"/>
    </source>
</evidence>
<dbReference type="PANTHER" id="PTHR35789:SF1">
    <property type="entry name" value="SPORE GERMINATION PROTEIN B3"/>
    <property type="match status" value="1"/>
</dbReference>
<dbReference type="PROSITE" id="PS51257">
    <property type="entry name" value="PROKAR_LIPOPROTEIN"/>
    <property type="match status" value="1"/>
</dbReference>
<proteinExistence type="inferred from homology"/>
<dbReference type="InterPro" id="IPR046953">
    <property type="entry name" value="Spore_GerAC-like_C"/>
</dbReference>
<feature type="signal peptide" evidence="8">
    <location>
        <begin position="1"/>
        <end position="19"/>
    </location>
</feature>
<evidence type="ECO:0000256" key="4">
    <source>
        <dbReference type="ARBA" id="ARBA00022729"/>
    </source>
</evidence>
<keyword evidence="6" id="KW-0564">Palmitate</keyword>
<gene>
    <name evidence="11" type="ORF">ACFYKX_04095</name>
</gene>
<organism evidence="11 12">
    <name type="scientific">Cytobacillus spartinae</name>
    <dbReference type="NCBI Taxonomy" id="3299023"/>
    <lineage>
        <taxon>Bacteria</taxon>
        <taxon>Bacillati</taxon>
        <taxon>Bacillota</taxon>
        <taxon>Bacilli</taxon>
        <taxon>Bacillales</taxon>
        <taxon>Bacillaceae</taxon>
        <taxon>Cytobacillus</taxon>
    </lineage>
</organism>
<evidence type="ECO:0000313" key="11">
    <source>
        <dbReference type="EMBL" id="MFE8699801.1"/>
    </source>
</evidence>
<keyword evidence="12" id="KW-1185">Reference proteome</keyword>
<keyword evidence="7" id="KW-0449">Lipoprotein</keyword>
<evidence type="ECO:0000256" key="3">
    <source>
        <dbReference type="ARBA" id="ARBA00022544"/>
    </source>
</evidence>
<sequence>MKAWKKISFIAMLSLVLMAGCTPFVENNEVEDIAPVIFWSISETDEGKLEISTLVPPLVKEKKRLLTLNVDLIEEGGKEFNLLYYRELKTGQLRMVLINEELAKKGIRPILESMLTDPDISQRLFLLIFRGNFKDYIQNQLNQQENLDYFLYSMLRHYDEYNQGEMSIINLHQFMKRLYSPYSFPILPVFKADKDSLIYEGTAFFSEDKLITSIEKLDEQLFQLLSNDHYLKLFAIPDLAVTLGHVRSNVKINFDQKQSLISFKVMLDGRIEEYRGEKNILKDQGFYAFNQEIESYLEKQTTDLLNKMQELKVDPMQIGTNTLSPFSKPMSEKDWLYFWEKANFDVDFNLKIEPLTNVGQ</sequence>
<evidence type="ECO:0000256" key="2">
    <source>
        <dbReference type="ARBA" id="ARBA00007886"/>
    </source>
</evidence>
<evidence type="ECO:0000256" key="5">
    <source>
        <dbReference type="ARBA" id="ARBA00023136"/>
    </source>
</evidence>
<dbReference type="PANTHER" id="PTHR35789">
    <property type="entry name" value="SPORE GERMINATION PROTEIN B3"/>
    <property type="match status" value="1"/>
</dbReference>
<keyword evidence="3" id="KW-0309">Germination</keyword>
<dbReference type="InterPro" id="IPR008844">
    <property type="entry name" value="Spore_GerAC-like"/>
</dbReference>
<feature type="domain" description="Spore germination protein N-terminal" evidence="10">
    <location>
        <begin position="28"/>
        <end position="191"/>
    </location>
</feature>
<evidence type="ECO:0000256" key="6">
    <source>
        <dbReference type="ARBA" id="ARBA00023139"/>
    </source>
</evidence>
<protein>
    <submittedName>
        <fullName evidence="11">Ger(X)C family spore germination protein</fullName>
    </submittedName>
</protein>
<keyword evidence="5" id="KW-0472">Membrane</keyword>
<feature type="domain" description="Spore germination GerAC-like C-terminal" evidence="9">
    <location>
        <begin position="200"/>
        <end position="353"/>
    </location>
</feature>
<comment type="subcellular location">
    <subcellularLocation>
        <location evidence="1">Membrane</location>
        <topology evidence="1">Lipid-anchor</topology>
    </subcellularLocation>
</comment>
<comment type="similarity">
    <text evidence="2">Belongs to the GerABKC lipoprotein family.</text>
</comment>
<dbReference type="RefSeq" id="WP_389358302.1">
    <property type="nucleotide sequence ID" value="NZ_JBIACK010000001.1"/>
</dbReference>
<evidence type="ECO:0000259" key="9">
    <source>
        <dbReference type="Pfam" id="PF05504"/>
    </source>
</evidence>
<dbReference type="InterPro" id="IPR057336">
    <property type="entry name" value="GerAC_N"/>
</dbReference>
<dbReference type="Proteomes" id="UP001601059">
    <property type="component" value="Unassembled WGS sequence"/>
</dbReference>
<reference evidence="11 12" key="1">
    <citation type="submission" date="2024-08" db="EMBL/GenBank/DDBJ databases">
        <title>Two novel Cytobacillus novel species.</title>
        <authorList>
            <person name="Liu G."/>
        </authorList>
    </citation>
    <scope>NUCLEOTIDE SEQUENCE [LARGE SCALE GENOMIC DNA]</scope>
    <source>
        <strain evidence="11 12">FJAT-54145</strain>
    </source>
</reference>
<comment type="caution">
    <text evidence="11">The sequence shown here is derived from an EMBL/GenBank/DDBJ whole genome shotgun (WGS) entry which is preliminary data.</text>
</comment>
<dbReference type="Pfam" id="PF25198">
    <property type="entry name" value="Spore_GerAC_N"/>
    <property type="match status" value="1"/>
</dbReference>
<dbReference type="Gene3D" id="3.30.300.210">
    <property type="entry name" value="Nutrient germinant receptor protein C, domain 3"/>
    <property type="match status" value="1"/>
</dbReference>
<evidence type="ECO:0000256" key="8">
    <source>
        <dbReference type="SAM" id="SignalP"/>
    </source>
</evidence>
<name>A0ABW6K6H9_9BACI</name>
<dbReference type="EMBL" id="JBIACK010000001">
    <property type="protein sequence ID" value="MFE8699801.1"/>
    <property type="molecule type" value="Genomic_DNA"/>
</dbReference>
<feature type="chain" id="PRO_5045969775" evidence="8">
    <location>
        <begin position="20"/>
        <end position="360"/>
    </location>
</feature>
<dbReference type="NCBIfam" id="TIGR02887">
    <property type="entry name" value="spore_ger_x_C"/>
    <property type="match status" value="1"/>
</dbReference>
<evidence type="ECO:0000259" key="10">
    <source>
        <dbReference type="Pfam" id="PF25198"/>
    </source>
</evidence>
<accession>A0ABW6K6H9</accession>
<dbReference type="Pfam" id="PF05504">
    <property type="entry name" value="Spore_GerAC"/>
    <property type="match status" value="1"/>
</dbReference>
<evidence type="ECO:0000256" key="7">
    <source>
        <dbReference type="ARBA" id="ARBA00023288"/>
    </source>
</evidence>
<evidence type="ECO:0000256" key="1">
    <source>
        <dbReference type="ARBA" id="ARBA00004635"/>
    </source>
</evidence>
<dbReference type="InterPro" id="IPR038501">
    <property type="entry name" value="Spore_GerAC_C_sf"/>
</dbReference>
<keyword evidence="4 8" id="KW-0732">Signal</keyword>